<dbReference type="Proteomes" id="UP000008021">
    <property type="component" value="Chromosome 4"/>
</dbReference>
<proteinExistence type="predicted"/>
<name>A0A0E0DC45_9ORYZ</name>
<dbReference type="HOGENOM" id="CLU_2926586_0_0_1"/>
<reference evidence="1" key="2">
    <citation type="submission" date="2018-05" db="EMBL/GenBank/DDBJ databases">
        <title>OmerRS3 (Oryza meridionalis Reference Sequence Version 3).</title>
        <authorList>
            <person name="Zhang J."/>
            <person name="Kudrna D."/>
            <person name="Lee S."/>
            <person name="Talag J."/>
            <person name="Welchert J."/>
            <person name="Wing R.A."/>
        </authorList>
    </citation>
    <scope>NUCLEOTIDE SEQUENCE [LARGE SCALE GENOMIC DNA]</scope>
    <source>
        <strain evidence="1">cv. OR44</strain>
    </source>
</reference>
<reference evidence="1" key="1">
    <citation type="submission" date="2015-04" db="UniProtKB">
        <authorList>
            <consortium name="EnsemblPlants"/>
        </authorList>
    </citation>
    <scope>IDENTIFICATION</scope>
</reference>
<dbReference type="Gramene" id="OMERI04G05950.3">
    <property type="protein sequence ID" value="OMERI04G05950.3"/>
    <property type="gene ID" value="OMERI04G05950"/>
</dbReference>
<sequence length="61" mass="6724">MPPSWIGFLLCGIGHFASRGTTELKGLMSIILIVLSVVALEKFQSLSCGNMWENRRSIANE</sequence>
<evidence type="ECO:0000313" key="2">
    <source>
        <dbReference type="Proteomes" id="UP000008021"/>
    </source>
</evidence>
<organism evidence="1">
    <name type="scientific">Oryza meridionalis</name>
    <dbReference type="NCBI Taxonomy" id="40149"/>
    <lineage>
        <taxon>Eukaryota</taxon>
        <taxon>Viridiplantae</taxon>
        <taxon>Streptophyta</taxon>
        <taxon>Embryophyta</taxon>
        <taxon>Tracheophyta</taxon>
        <taxon>Spermatophyta</taxon>
        <taxon>Magnoliopsida</taxon>
        <taxon>Liliopsida</taxon>
        <taxon>Poales</taxon>
        <taxon>Poaceae</taxon>
        <taxon>BOP clade</taxon>
        <taxon>Oryzoideae</taxon>
        <taxon>Oryzeae</taxon>
        <taxon>Oryzinae</taxon>
        <taxon>Oryza</taxon>
    </lineage>
</organism>
<evidence type="ECO:0000313" key="1">
    <source>
        <dbReference type="EnsemblPlants" id="OMERI04G05950.3"/>
    </source>
</evidence>
<dbReference type="EnsemblPlants" id="OMERI04G05950.3">
    <property type="protein sequence ID" value="OMERI04G05950.3"/>
    <property type="gene ID" value="OMERI04G05950"/>
</dbReference>
<dbReference type="AlphaFoldDB" id="A0A0E0DC45"/>
<protein>
    <submittedName>
        <fullName evidence="1">Uncharacterized protein</fullName>
    </submittedName>
</protein>
<accession>A0A0E0DC45</accession>
<keyword evidence="2" id="KW-1185">Reference proteome</keyword>